<evidence type="ECO:0000256" key="1">
    <source>
        <dbReference type="SAM" id="MobiDB-lite"/>
    </source>
</evidence>
<name>A0A5J6G4M0_STRKN</name>
<keyword evidence="3" id="KW-1185">Reference proteome</keyword>
<proteinExistence type="predicted"/>
<dbReference type="KEGG" id="ska:CP970_02045"/>
<dbReference type="Pfam" id="PF20062">
    <property type="entry name" value="DUF6461"/>
    <property type="match status" value="1"/>
</dbReference>
<dbReference type="EMBL" id="CP023699">
    <property type="protein sequence ID" value="QEU89873.1"/>
    <property type="molecule type" value="Genomic_DNA"/>
</dbReference>
<dbReference type="RefSeq" id="WP_055555405.1">
    <property type="nucleotide sequence ID" value="NZ_CP023699.1"/>
</dbReference>
<dbReference type="AlphaFoldDB" id="A0A5J6G4M0"/>
<dbReference type="Proteomes" id="UP000325529">
    <property type="component" value="Chromosome"/>
</dbReference>
<accession>A0A5J6G4M0</accession>
<protein>
    <submittedName>
        <fullName evidence="2">Uncharacterized protein</fullName>
    </submittedName>
</protein>
<sequence>MVDLTQIYCAGRIGQCGDWSFIVECVGSEGWALDPATSRGSEVLIFDPRLDDPPSFFTCLADGALQPHFEMGFGYDSAGTQPDLLRPALESAGAIPPEGSVDELLGEDEELPPLEQKPRLLAVVGEHARDCPQPFRPARPSAYGRARPLL</sequence>
<reference evidence="2 3" key="1">
    <citation type="submission" date="2017-09" db="EMBL/GenBank/DDBJ databases">
        <authorList>
            <person name="Lee N."/>
            <person name="Cho B.-K."/>
        </authorList>
    </citation>
    <scope>NUCLEOTIDE SEQUENCE [LARGE SCALE GENOMIC DNA]</scope>
    <source>
        <strain evidence="2 3">ATCC 12853</strain>
    </source>
</reference>
<evidence type="ECO:0000313" key="2">
    <source>
        <dbReference type="EMBL" id="QEU89873.1"/>
    </source>
</evidence>
<evidence type="ECO:0000313" key="3">
    <source>
        <dbReference type="Proteomes" id="UP000325529"/>
    </source>
</evidence>
<gene>
    <name evidence="2" type="ORF">CP970_02045</name>
</gene>
<feature type="region of interest" description="Disordered" evidence="1">
    <location>
        <begin position="131"/>
        <end position="150"/>
    </location>
</feature>
<organism evidence="2 3">
    <name type="scientific">Streptomyces kanamyceticus</name>
    <dbReference type="NCBI Taxonomy" id="1967"/>
    <lineage>
        <taxon>Bacteria</taxon>
        <taxon>Bacillati</taxon>
        <taxon>Actinomycetota</taxon>
        <taxon>Actinomycetes</taxon>
        <taxon>Kitasatosporales</taxon>
        <taxon>Streptomycetaceae</taxon>
        <taxon>Streptomyces</taxon>
    </lineage>
</organism>
<dbReference type="OrthoDB" id="4118486at2"/>
<dbReference type="InterPro" id="IPR045592">
    <property type="entry name" value="DUF6461"/>
</dbReference>